<dbReference type="EMBL" id="FPCH01000005">
    <property type="protein sequence ID" value="SFV39072.1"/>
    <property type="molecule type" value="Genomic_DNA"/>
</dbReference>
<dbReference type="Proteomes" id="UP000199423">
    <property type="component" value="Unassembled WGS sequence"/>
</dbReference>
<dbReference type="Gene3D" id="3.90.550.10">
    <property type="entry name" value="Spore Coat Polysaccharide Biosynthesis Protein SpsA, Chain A"/>
    <property type="match status" value="1"/>
</dbReference>
<dbReference type="OrthoDB" id="9815923at2"/>
<proteinExistence type="predicted"/>
<dbReference type="Pfam" id="PF13704">
    <property type="entry name" value="Glyco_tranf_2_4"/>
    <property type="match status" value="1"/>
</dbReference>
<keyword evidence="2" id="KW-1185">Reference proteome</keyword>
<dbReference type="InterPro" id="IPR029044">
    <property type="entry name" value="Nucleotide-diphossugar_trans"/>
</dbReference>
<reference evidence="2" key="1">
    <citation type="submission" date="2016-10" db="EMBL/GenBank/DDBJ databases">
        <authorList>
            <person name="Varghese N."/>
            <person name="Submissions S."/>
        </authorList>
    </citation>
    <scope>NUCLEOTIDE SEQUENCE [LARGE SCALE GENOMIC DNA]</scope>
    <source>
        <strain evidence="2">DSM 1565</strain>
    </source>
</reference>
<protein>
    <submittedName>
        <fullName evidence="1">Glycosyltransferase involved in cell wall bisynthesis</fullName>
    </submittedName>
</protein>
<dbReference type="RefSeq" id="WP_092869602.1">
    <property type="nucleotide sequence ID" value="NZ_FPCH01000005.1"/>
</dbReference>
<evidence type="ECO:0000313" key="2">
    <source>
        <dbReference type="Proteomes" id="UP000199423"/>
    </source>
</evidence>
<dbReference type="SUPFAM" id="SSF53448">
    <property type="entry name" value="Nucleotide-diphospho-sugar transferases"/>
    <property type="match status" value="1"/>
</dbReference>
<dbReference type="CDD" id="cd00761">
    <property type="entry name" value="Glyco_tranf_GTA_type"/>
    <property type="match status" value="1"/>
</dbReference>
<accession>A0A1I7NWP4</accession>
<gene>
    <name evidence="1" type="ORF">SAMN04488557_4097</name>
</gene>
<organism evidence="1 2">
    <name type="scientific">Hyphomicrobium facile</name>
    <dbReference type="NCBI Taxonomy" id="51670"/>
    <lineage>
        <taxon>Bacteria</taxon>
        <taxon>Pseudomonadati</taxon>
        <taxon>Pseudomonadota</taxon>
        <taxon>Alphaproteobacteria</taxon>
        <taxon>Hyphomicrobiales</taxon>
        <taxon>Hyphomicrobiaceae</taxon>
        <taxon>Hyphomicrobium</taxon>
    </lineage>
</organism>
<keyword evidence="1" id="KW-0808">Transferase</keyword>
<name>A0A1I7NWP4_9HYPH</name>
<dbReference type="STRING" id="51670.SAMN04488557_4097"/>
<dbReference type="AlphaFoldDB" id="A0A1I7NWP4"/>
<dbReference type="GO" id="GO:0016740">
    <property type="term" value="F:transferase activity"/>
    <property type="evidence" value="ECO:0007669"/>
    <property type="project" value="UniProtKB-KW"/>
</dbReference>
<evidence type="ECO:0000313" key="1">
    <source>
        <dbReference type="EMBL" id="SFV39072.1"/>
    </source>
</evidence>
<sequence>MNIFGIIAVRNEERYLPGFLYHLAPYVNAIIALDDCSTDATADILRLEPKVVSVLREHRPGPAHAHEVSNRHRLIMEAARLGADWVLCADADERFEERFLRRLRAEAHIGNERGAPVRLLQLVNLWNSRNHYRTDGLCQPRWSARMFRLPDTITRRDPGMHQPWFPPEMQDCPRANMRANLYHLRMIERRDREVRFEKFRSVDPDNHDQAIGYGHLIDETGLKLKRIPLGRGYVDLPENRRADVGRAMSSRRRSFFGWRRPAKLAKWVAPKPVSSRPELLGFDFKAIFADWRQRSS</sequence>